<sequence length="259" mass="29846">MAAPIPRQHNSDYTFSPEFLGIPIPATNAAATGQESPNIFDNNALINMKPFLMSSDINSPVSVGSFPEQFGVPDFMELSEREMDFYKKQQVFEPGEEYYSGLIGANLWPPYNHMAADNWGLQDKQLPKVEEPEVKVGRYSVEERKDRILRYLKKRNQRNFTKTIKYACRKTLADKRVRIRGRFARNNEPSDQDQNIINTSANSFEQNFLHIVPFSSRTLKLWPKISNFNTHPHCYVNISFHNFRVPTKAGASHRTSIIE</sequence>
<evidence type="ECO:0000313" key="6">
    <source>
        <dbReference type="Proteomes" id="UP000231279"/>
    </source>
</evidence>
<dbReference type="Proteomes" id="UP000231279">
    <property type="component" value="Unassembled WGS sequence"/>
</dbReference>
<dbReference type="OrthoDB" id="153872at2759"/>
<accession>A0A2G9GGV6</accession>
<dbReference type="STRING" id="429701.A0A2G9GGV6"/>
<dbReference type="InterPro" id="IPR010402">
    <property type="entry name" value="CCT_domain"/>
</dbReference>
<name>A0A2G9GGV6_9LAMI</name>
<dbReference type="PROSITE" id="PS51017">
    <property type="entry name" value="CCT"/>
    <property type="match status" value="1"/>
</dbReference>
<comment type="subcellular location">
    <subcellularLocation>
        <location evidence="1 3">Nucleus</location>
    </subcellularLocation>
</comment>
<protein>
    <recommendedName>
        <fullName evidence="4">CCT domain-containing protein</fullName>
    </recommendedName>
</protein>
<evidence type="ECO:0000313" key="5">
    <source>
        <dbReference type="EMBL" id="PIN04521.1"/>
    </source>
</evidence>
<evidence type="ECO:0000256" key="3">
    <source>
        <dbReference type="PROSITE-ProRule" id="PRU00357"/>
    </source>
</evidence>
<dbReference type="Pfam" id="PF06203">
    <property type="entry name" value="CCT"/>
    <property type="match status" value="1"/>
</dbReference>
<evidence type="ECO:0000259" key="4">
    <source>
        <dbReference type="PROSITE" id="PS51017"/>
    </source>
</evidence>
<dbReference type="InterPro" id="IPR045281">
    <property type="entry name" value="CONSTANS-like"/>
</dbReference>
<keyword evidence="6" id="KW-1185">Reference proteome</keyword>
<comment type="caution">
    <text evidence="5">The sequence shown here is derived from an EMBL/GenBank/DDBJ whole genome shotgun (WGS) entry which is preliminary data.</text>
</comment>
<dbReference type="PANTHER" id="PTHR31319:SF110">
    <property type="entry name" value="CCT MOTIF FAMILY PROTEIN"/>
    <property type="match status" value="1"/>
</dbReference>
<dbReference type="AlphaFoldDB" id="A0A2G9GGV6"/>
<proteinExistence type="predicted"/>
<organism evidence="5 6">
    <name type="scientific">Handroanthus impetiginosus</name>
    <dbReference type="NCBI Taxonomy" id="429701"/>
    <lineage>
        <taxon>Eukaryota</taxon>
        <taxon>Viridiplantae</taxon>
        <taxon>Streptophyta</taxon>
        <taxon>Embryophyta</taxon>
        <taxon>Tracheophyta</taxon>
        <taxon>Spermatophyta</taxon>
        <taxon>Magnoliopsida</taxon>
        <taxon>eudicotyledons</taxon>
        <taxon>Gunneridae</taxon>
        <taxon>Pentapetalae</taxon>
        <taxon>asterids</taxon>
        <taxon>lamiids</taxon>
        <taxon>Lamiales</taxon>
        <taxon>Bignoniaceae</taxon>
        <taxon>Crescentiina</taxon>
        <taxon>Tabebuia alliance</taxon>
        <taxon>Handroanthus</taxon>
    </lineage>
</organism>
<dbReference type="GO" id="GO:0009909">
    <property type="term" value="P:regulation of flower development"/>
    <property type="evidence" value="ECO:0007669"/>
    <property type="project" value="InterPro"/>
</dbReference>
<dbReference type="GO" id="GO:0003700">
    <property type="term" value="F:DNA-binding transcription factor activity"/>
    <property type="evidence" value="ECO:0007669"/>
    <property type="project" value="TreeGrafter"/>
</dbReference>
<dbReference type="PANTHER" id="PTHR31319">
    <property type="entry name" value="ZINC FINGER PROTEIN CONSTANS-LIKE 4"/>
    <property type="match status" value="1"/>
</dbReference>
<gene>
    <name evidence="5" type="ORF">CDL12_22939</name>
</gene>
<reference evidence="6" key="1">
    <citation type="journal article" date="2018" name="Gigascience">
        <title>Genome assembly of the Pink Ipe (Handroanthus impetiginosus, Bignoniaceae), a highly valued, ecologically keystone Neotropical timber forest tree.</title>
        <authorList>
            <person name="Silva-Junior O.B."/>
            <person name="Grattapaglia D."/>
            <person name="Novaes E."/>
            <person name="Collevatti R.G."/>
        </authorList>
    </citation>
    <scope>NUCLEOTIDE SEQUENCE [LARGE SCALE GENOMIC DNA]</scope>
    <source>
        <strain evidence="6">cv. UFG-1</strain>
    </source>
</reference>
<dbReference type="GO" id="GO:0005634">
    <property type="term" value="C:nucleus"/>
    <property type="evidence" value="ECO:0007669"/>
    <property type="project" value="UniProtKB-SubCell"/>
</dbReference>
<keyword evidence="2 3" id="KW-0539">Nucleus</keyword>
<dbReference type="EMBL" id="NKXS01005113">
    <property type="protein sequence ID" value="PIN04521.1"/>
    <property type="molecule type" value="Genomic_DNA"/>
</dbReference>
<evidence type="ECO:0000256" key="2">
    <source>
        <dbReference type="ARBA" id="ARBA00023242"/>
    </source>
</evidence>
<feature type="domain" description="CCT" evidence="4">
    <location>
        <begin position="144"/>
        <end position="186"/>
    </location>
</feature>
<evidence type="ECO:0000256" key="1">
    <source>
        <dbReference type="ARBA" id="ARBA00004123"/>
    </source>
</evidence>